<organism evidence="2 3">
    <name type="scientific">Vibrio scophthalmi</name>
    <dbReference type="NCBI Taxonomy" id="45658"/>
    <lineage>
        <taxon>Bacteria</taxon>
        <taxon>Pseudomonadati</taxon>
        <taxon>Pseudomonadota</taxon>
        <taxon>Gammaproteobacteria</taxon>
        <taxon>Vibrionales</taxon>
        <taxon>Vibrionaceae</taxon>
        <taxon>Vibrio</taxon>
    </lineage>
</organism>
<feature type="region of interest" description="Disordered" evidence="1">
    <location>
        <begin position="147"/>
        <end position="170"/>
    </location>
</feature>
<gene>
    <name evidence="2" type="ORF">VSVS05_01452</name>
</gene>
<reference evidence="2 3" key="1">
    <citation type="submission" date="2016-07" db="EMBL/GenBank/DDBJ databases">
        <title>Genome sequencing of Vibrio scophthalmi strain VS-05, an isolated from Paralichthys olivaceus.</title>
        <authorList>
            <person name="Han H.-J."/>
        </authorList>
    </citation>
    <scope>NUCLEOTIDE SEQUENCE [LARGE SCALE GENOMIC DNA]</scope>
    <source>
        <strain evidence="2 3">VS-05</strain>
    </source>
</reference>
<dbReference type="AlphaFoldDB" id="A0A1C7FA04"/>
<proteinExistence type="predicted"/>
<evidence type="ECO:0000256" key="1">
    <source>
        <dbReference type="SAM" id="MobiDB-lite"/>
    </source>
</evidence>
<sequence length="170" mass="18783">MTNDIEIFNLTTVVISDCALSTSPGSCPLRQDPVSRSCLATRNDQCQSNIQSNHRHHPRFCSKYKSGTLAPKGKIPYHARASLHGMTNDREIFNLTTVVISDCALSTSPEPCPLRQDPVSRSCLATRNDQCQSNIQSNHRHHPRLCSKYKSGTSPPKARSRITLVPRGTG</sequence>
<name>A0A1C7FA04_9VIBR</name>
<dbReference type="Proteomes" id="UP000092528">
    <property type="component" value="Chromosome 1"/>
</dbReference>
<dbReference type="EMBL" id="CP016414">
    <property type="protein sequence ID" value="ANU36577.1"/>
    <property type="molecule type" value="Genomic_DNA"/>
</dbReference>
<keyword evidence="3" id="KW-1185">Reference proteome</keyword>
<evidence type="ECO:0000313" key="3">
    <source>
        <dbReference type="Proteomes" id="UP000092528"/>
    </source>
</evidence>
<accession>A0A1C7FA04</accession>
<evidence type="ECO:0000313" key="2">
    <source>
        <dbReference type="EMBL" id="ANU36577.1"/>
    </source>
</evidence>
<protein>
    <submittedName>
        <fullName evidence="2">Uncharacterized protein</fullName>
    </submittedName>
</protein>